<proteinExistence type="predicted"/>
<dbReference type="PANTHER" id="PTHR35851">
    <property type="entry name" value="CELL DIVISION PROTEIN FTSQ"/>
    <property type="match status" value="1"/>
</dbReference>
<evidence type="ECO:0000313" key="9">
    <source>
        <dbReference type="Proteomes" id="UP000824139"/>
    </source>
</evidence>
<evidence type="ECO:0000256" key="2">
    <source>
        <dbReference type="ARBA" id="ARBA00022618"/>
    </source>
</evidence>
<dbReference type="EMBL" id="DVJO01000158">
    <property type="protein sequence ID" value="HIS83382.1"/>
    <property type="molecule type" value="Genomic_DNA"/>
</dbReference>
<keyword evidence="5" id="KW-0131">Cell cycle</keyword>
<name>A0A9D1FWL5_9BACT</name>
<feature type="transmembrane region" description="Helical" evidence="6">
    <location>
        <begin position="36"/>
        <end position="57"/>
    </location>
</feature>
<reference evidence="8" key="2">
    <citation type="journal article" date="2021" name="PeerJ">
        <title>Extensive microbial diversity within the chicken gut microbiome revealed by metagenomics and culture.</title>
        <authorList>
            <person name="Gilroy R."/>
            <person name="Ravi A."/>
            <person name="Getino M."/>
            <person name="Pursley I."/>
            <person name="Horton D.L."/>
            <person name="Alikhan N.F."/>
            <person name="Baker D."/>
            <person name="Gharbi K."/>
            <person name="Hall N."/>
            <person name="Watson M."/>
            <person name="Adriaenssens E.M."/>
            <person name="Foster-Nyarko E."/>
            <person name="Jarju S."/>
            <person name="Secka A."/>
            <person name="Antonio M."/>
            <person name="Oren A."/>
            <person name="Chaudhuri R.R."/>
            <person name="La Ragione R."/>
            <person name="Hildebrand F."/>
            <person name="Pallen M.J."/>
        </authorList>
    </citation>
    <scope>NUCLEOTIDE SEQUENCE</scope>
    <source>
        <strain evidence="8">CHK152-2994</strain>
    </source>
</reference>
<keyword evidence="1" id="KW-1003">Cell membrane</keyword>
<evidence type="ECO:0000259" key="7">
    <source>
        <dbReference type="Pfam" id="PF08478"/>
    </source>
</evidence>
<accession>A0A9D1FWL5</accession>
<evidence type="ECO:0000256" key="6">
    <source>
        <dbReference type="SAM" id="Phobius"/>
    </source>
</evidence>
<evidence type="ECO:0000313" key="8">
    <source>
        <dbReference type="EMBL" id="HIS83382.1"/>
    </source>
</evidence>
<evidence type="ECO:0000256" key="1">
    <source>
        <dbReference type="ARBA" id="ARBA00022475"/>
    </source>
</evidence>
<dbReference type="PANTHER" id="PTHR35851:SF1">
    <property type="entry name" value="CELL DIVISION PROTEIN FTSQ"/>
    <property type="match status" value="1"/>
</dbReference>
<evidence type="ECO:0000256" key="4">
    <source>
        <dbReference type="ARBA" id="ARBA00022989"/>
    </source>
</evidence>
<feature type="domain" description="POTRA" evidence="7">
    <location>
        <begin position="78"/>
        <end position="144"/>
    </location>
</feature>
<gene>
    <name evidence="8" type="ORF">IAD41_07240</name>
</gene>
<keyword evidence="3 6" id="KW-0812">Transmembrane</keyword>
<dbReference type="Proteomes" id="UP000824139">
    <property type="component" value="Unassembled WGS sequence"/>
</dbReference>
<dbReference type="GO" id="GO:0090529">
    <property type="term" value="P:cell septum assembly"/>
    <property type="evidence" value="ECO:0007669"/>
    <property type="project" value="InterPro"/>
</dbReference>
<evidence type="ECO:0000256" key="3">
    <source>
        <dbReference type="ARBA" id="ARBA00022692"/>
    </source>
</evidence>
<keyword evidence="6" id="KW-0472">Membrane</keyword>
<organism evidence="8 9">
    <name type="scientific">Candidatus Scatenecus faecavium</name>
    <dbReference type="NCBI Taxonomy" id="2840915"/>
    <lineage>
        <taxon>Bacteria</taxon>
        <taxon>Candidatus Scatenecus</taxon>
    </lineage>
</organism>
<dbReference type="InterPro" id="IPR013685">
    <property type="entry name" value="POTRA_FtsQ_type"/>
</dbReference>
<keyword evidence="4 6" id="KW-1133">Transmembrane helix</keyword>
<sequence length="288" mass="33963">MDENNHISEDEIVDGKKLVKRMQRSRQVRKGRKRQNAFRTFLCLVMNVLIILSLVYLTQMPQWYLDENIFSVSDSGALEILNNKIVSTKKILAALKTVEVPEVPVYMAKTDNLKEKLLQFPPVEEVYIRRYAFPARLQIILREREPFITISPDAKVQPVAFFTKDGKLIGREYLPLKPEFKTLLVLSYGNKGDDYSKWDLKKLQKLDRIARYIEVYSKEPVEYVDLRNPEDVYVKIKSVNIRLGRLDEHVNERIERIPSILPEVQLMDTKIKYLDLRWKDTNYLKLDK</sequence>
<dbReference type="AlphaFoldDB" id="A0A9D1FWL5"/>
<reference evidence="8" key="1">
    <citation type="submission" date="2020-10" db="EMBL/GenBank/DDBJ databases">
        <authorList>
            <person name="Gilroy R."/>
        </authorList>
    </citation>
    <scope>NUCLEOTIDE SEQUENCE</scope>
    <source>
        <strain evidence="8">CHK152-2994</strain>
    </source>
</reference>
<evidence type="ECO:0000256" key="5">
    <source>
        <dbReference type="ARBA" id="ARBA00023306"/>
    </source>
</evidence>
<dbReference type="InterPro" id="IPR026579">
    <property type="entry name" value="FtsQ"/>
</dbReference>
<protein>
    <submittedName>
        <fullName evidence="8">Cell division protein FtsQ/DivIB</fullName>
    </submittedName>
</protein>
<keyword evidence="2 8" id="KW-0132">Cell division</keyword>
<comment type="caution">
    <text evidence="8">The sequence shown here is derived from an EMBL/GenBank/DDBJ whole genome shotgun (WGS) entry which is preliminary data.</text>
</comment>
<dbReference type="Pfam" id="PF08478">
    <property type="entry name" value="POTRA_1"/>
    <property type="match status" value="1"/>
</dbReference>